<dbReference type="Proteomes" id="UP001437256">
    <property type="component" value="Unassembled WGS sequence"/>
</dbReference>
<evidence type="ECO:0000256" key="2">
    <source>
        <dbReference type="ARBA" id="ARBA00022842"/>
    </source>
</evidence>
<dbReference type="InterPro" id="IPR005024">
    <property type="entry name" value="Snf7_fam"/>
</dbReference>
<dbReference type="EC" id="1.1.1.41" evidence="5"/>
<dbReference type="Gene3D" id="3.40.718.10">
    <property type="entry name" value="Isopropylmalate Dehydrogenase"/>
    <property type="match status" value="1"/>
</dbReference>
<evidence type="ECO:0000256" key="1">
    <source>
        <dbReference type="ARBA" id="ARBA00007769"/>
    </source>
</evidence>
<comment type="caution">
    <text evidence="5">The sequence shown here is derived from an EMBL/GenBank/DDBJ whole genome shotgun (WGS) entry which is preliminary data.</text>
</comment>
<dbReference type="PANTHER" id="PTHR11835:SF34">
    <property type="entry name" value="ISOCITRATE DEHYDROGENASE [NAD] SUBUNIT ALPHA, MITOCHONDRIAL"/>
    <property type="match status" value="1"/>
</dbReference>
<keyword evidence="2" id="KW-0460">Magnesium</keyword>
<evidence type="ECO:0000313" key="6">
    <source>
        <dbReference type="Proteomes" id="UP001437256"/>
    </source>
</evidence>
<dbReference type="GO" id="GO:0004449">
    <property type="term" value="F:isocitrate dehydrogenase (NAD+) activity"/>
    <property type="evidence" value="ECO:0007669"/>
    <property type="project" value="UniProtKB-EC"/>
</dbReference>
<name>A0ABR3A9T4_9AGAR</name>
<comment type="similarity">
    <text evidence="1">Belongs to the isocitrate and isopropylmalate dehydrogenases family.</text>
</comment>
<evidence type="ECO:0000256" key="3">
    <source>
        <dbReference type="ARBA" id="ARBA00023002"/>
    </source>
</evidence>
<dbReference type="Pfam" id="PF03357">
    <property type="entry name" value="Snf7"/>
    <property type="match status" value="1"/>
</dbReference>
<evidence type="ECO:0000313" key="5">
    <source>
        <dbReference type="EMBL" id="KAL0070710.1"/>
    </source>
</evidence>
<feature type="domain" description="Isopropylmalate dehydrogenase-like" evidence="4">
    <location>
        <begin position="190"/>
        <end position="540"/>
    </location>
</feature>
<dbReference type="InterPro" id="IPR019818">
    <property type="entry name" value="IsoCit/isopropylmalate_DH_CS"/>
</dbReference>
<proteinExistence type="inferred from homology"/>
<dbReference type="InterPro" id="IPR024084">
    <property type="entry name" value="IsoPropMal-DH-like_dom"/>
</dbReference>
<dbReference type="Gene3D" id="6.10.140.1230">
    <property type="match status" value="1"/>
</dbReference>
<dbReference type="SUPFAM" id="SSF53659">
    <property type="entry name" value="Isocitrate/Isopropylmalate dehydrogenase-like"/>
    <property type="match status" value="1"/>
</dbReference>
<gene>
    <name evidence="5" type="primary">IDH2</name>
    <name evidence="5" type="ORF">AAF712_001931</name>
</gene>
<dbReference type="SMART" id="SM01329">
    <property type="entry name" value="Iso_dh"/>
    <property type="match status" value="1"/>
</dbReference>
<reference evidence="5 6" key="1">
    <citation type="submission" date="2024-05" db="EMBL/GenBank/DDBJ databases">
        <title>A draft genome resource for the thread blight pathogen Marasmius tenuissimus strain MS-2.</title>
        <authorList>
            <person name="Yulfo-Soto G.E."/>
            <person name="Baruah I.K."/>
            <person name="Amoako-Attah I."/>
            <person name="Bukari Y."/>
            <person name="Meinhardt L.W."/>
            <person name="Bailey B.A."/>
            <person name="Cohen S.P."/>
        </authorList>
    </citation>
    <scope>NUCLEOTIDE SEQUENCE [LARGE SCALE GENOMIC DNA]</scope>
    <source>
        <strain evidence="5 6">MS-2</strain>
    </source>
</reference>
<organism evidence="5 6">
    <name type="scientific">Marasmius tenuissimus</name>
    <dbReference type="NCBI Taxonomy" id="585030"/>
    <lineage>
        <taxon>Eukaryota</taxon>
        <taxon>Fungi</taxon>
        <taxon>Dikarya</taxon>
        <taxon>Basidiomycota</taxon>
        <taxon>Agaricomycotina</taxon>
        <taxon>Agaricomycetes</taxon>
        <taxon>Agaricomycetidae</taxon>
        <taxon>Agaricales</taxon>
        <taxon>Marasmiineae</taxon>
        <taxon>Marasmiaceae</taxon>
        <taxon>Marasmius</taxon>
    </lineage>
</organism>
<dbReference type="EMBL" id="JBBXMP010000005">
    <property type="protein sequence ID" value="KAL0070710.1"/>
    <property type="molecule type" value="Genomic_DNA"/>
</dbReference>
<dbReference type="Pfam" id="PF00180">
    <property type="entry name" value="Iso_dh"/>
    <property type="match status" value="1"/>
</dbReference>
<keyword evidence="6" id="KW-1185">Reference proteome</keyword>
<dbReference type="PANTHER" id="PTHR11835">
    <property type="entry name" value="DECARBOXYLATING DEHYDROGENASES-ISOCITRATE, ISOPROPYLMALATE, TARTRATE"/>
    <property type="match status" value="1"/>
</dbReference>
<evidence type="ECO:0000259" key="4">
    <source>
        <dbReference type="SMART" id="SM01329"/>
    </source>
</evidence>
<dbReference type="PROSITE" id="PS00470">
    <property type="entry name" value="IDH_IMDH"/>
    <property type="match status" value="1"/>
</dbReference>
<accession>A0ABR3A9T4</accession>
<sequence length="545" mass="59213">MATSKARQTVKQLATKGDVKSARILAKEVVRSEKQKDRLSVSKARLGSIGTQLQQQMAMAKVTGSLQKSTEIMKLSNSLIKLPQVSQTMREMSMEMTKVEAFSVYATNFLIPFKAGIMEEMLEDTLEMEDDEELEEEADEEVDKVLFQLTDGKLGQAGSVSTELPAVRRYASASPTAAFAGQKGANGKYTVTLIPGDGIGPEISESIKNIYTAAQVPIQWEEVSVTPVLKGGKTVIPDSAIQSVKRNTVALKGPLATPIGKGHVSLNLTLRRTFNLFANVRPCVSIKGFKTPYEDVNTVLIRENTEGEYSGIEHEVIDGVVQSIKLITWDASERVARYAFHYAQSQGRKRVTAVHKANIMKMSDGMFLSACREVSKEFPDIAYDEDLLDRVCLQASNCGNNVVQNPRPYSDRVMVMPNLYGDILSDMCAGLIGGLGLTPSGNIGRDASIFEAVHGSAPDIAGEQGARQPYGALAVIYDDVEVSMSLSESSSSIDSIDRHMNLNQYAEKIEKAALTTIAEGKTITGDLGGKSSTKEYTNAIIEKLA</sequence>
<keyword evidence="3 5" id="KW-0560">Oxidoreductase</keyword>
<protein>
    <submittedName>
        <fullName evidence="5">NAD-dependent isocitrate dehydrogenase</fullName>
        <ecNumber evidence="5">1.1.1.41</ecNumber>
    </submittedName>
</protein>